<name>A0A1A8YXI4_PLAOA</name>
<proteinExistence type="predicted"/>
<evidence type="ECO:0000313" key="1">
    <source>
        <dbReference type="EMBL" id="SBT36427.1"/>
    </source>
</evidence>
<reference evidence="2" key="1">
    <citation type="submission" date="2016-05" db="EMBL/GenBank/DDBJ databases">
        <authorList>
            <person name="Naeem Raeece"/>
        </authorList>
    </citation>
    <scope>NUCLEOTIDE SEQUENCE [LARGE SCALE GENOMIC DNA]</scope>
</reference>
<gene>
    <name evidence="1" type="ORF">POVWA2_030110</name>
</gene>
<dbReference type="EMBL" id="FLRE01000117">
    <property type="protein sequence ID" value="SBT36427.1"/>
    <property type="molecule type" value="Genomic_DNA"/>
</dbReference>
<evidence type="ECO:0000313" key="2">
    <source>
        <dbReference type="Proteomes" id="UP000078550"/>
    </source>
</evidence>
<accession>A0A1A8YXI4</accession>
<sequence>MTFCEHVIRKRKKKKKKKKKKEQMAKFSSRVPILLTQWAFQRHVFVVTVHVYTQRKCKCKCKCMRPGNTHNVVAFGGGWGKKKALEQVAFLRQAGSFGLLQVVLHLYSSVYQWTSVHGN</sequence>
<protein>
    <submittedName>
        <fullName evidence="1">Uncharacterized protein</fullName>
    </submittedName>
</protein>
<organism evidence="1 2">
    <name type="scientific">Plasmodium ovale wallikeri</name>
    <dbReference type="NCBI Taxonomy" id="864142"/>
    <lineage>
        <taxon>Eukaryota</taxon>
        <taxon>Sar</taxon>
        <taxon>Alveolata</taxon>
        <taxon>Apicomplexa</taxon>
        <taxon>Aconoidasida</taxon>
        <taxon>Haemosporida</taxon>
        <taxon>Plasmodiidae</taxon>
        <taxon>Plasmodium</taxon>
        <taxon>Plasmodium (Plasmodium)</taxon>
    </lineage>
</organism>
<dbReference type="AlphaFoldDB" id="A0A1A8YXI4"/>
<dbReference type="Proteomes" id="UP000078550">
    <property type="component" value="Unassembled WGS sequence"/>
</dbReference>